<organism evidence="3">
    <name type="scientific">marine sediment metagenome</name>
    <dbReference type="NCBI Taxonomy" id="412755"/>
    <lineage>
        <taxon>unclassified sequences</taxon>
        <taxon>metagenomes</taxon>
        <taxon>ecological metagenomes</taxon>
    </lineage>
</organism>
<dbReference type="SUPFAM" id="SSF56194">
    <property type="entry name" value="Uridine diphospho-N-Acetylenolpyruvylglucosamine reductase, MurB, C-terminal domain"/>
    <property type="match status" value="1"/>
</dbReference>
<comment type="caution">
    <text evidence="3">The sequence shown here is derived from an EMBL/GenBank/DDBJ whole genome shotgun (WGS) entry which is preliminary data.</text>
</comment>
<dbReference type="GO" id="GO:0071555">
    <property type="term" value="P:cell wall organization"/>
    <property type="evidence" value="ECO:0007669"/>
    <property type="project" value="TreeGrafter"/>
</dbReference>
<comment type="cofactor">
    <cofactor evidence="1">
        <name>FAD</name>
        <dbReference type="ChEBI" id="CHEBI:57692"/>
    </cofactor>
</comment>
<dbReference type="AlphaFoldDB" id="X1CUL1"/>
<dbReference type="EMBL" id="BART01018260">
    <property type="protein sequence ID" value="GAG87886.1"/>
    <property type="molecule type" value="Genomic_DNA"/>
</dbReference>
<dbReference type="InterPro" id="IPR011047">
    <property type="entry name" value="Quinoprotein_ADH-like_sf"/>
</dbReference>
<dbReference type="SUPFAM" id="SSF50998">
    <property type="entry name" value="Quinoprotein alcohol dehydrogenase-like"/>
    <property type="match status" value="1"/>
</dbReference>
<feature type="domain" description="UDP-N-acetylenolpyruvoylglucosamine reductase C-terminal" evidence="2">
    <location>
        <begin position="76"/>
        <end position="134"/>
    </location>
</feature>
<dbReference type="PANTHER" id="PTHR21071">
    <property type="entry name" value="UDP-N-ACETYLENOLPYRUVOYLGLUCOSAMINE REDUCTASE"/>
    <property type="match status" value="1"/>
</dbReference>
<gene>
    <name evidence="3" type="ORF">S01H4_34502</name>
</gene>
<evidence type="ECO:0000259" key="2">
    <source>
        <dbReference type="Pfam" id="PF02873"/>
    </source>
</evidence>
<dbReference type="Pfam" id="PF02873">
    <property type="entry name" value="MurB_C"/>
    <property type="match status" value="1"/>
</dbReference>
<dbReference type="InterPro" id="IPR036635">
    <property type="entry name" value="MurB_C_sf"/>
</dbReference>
<feature type="non-terminal residue" evidence="3">
    <location>
        <position position="1"/>
    </location>
</feature>
<dbReference type="Gene3D" id="3.90.78.10">
    <property type="entry name" value="UDP-N-acetylenolpyruvoylglucosamine reductase, C-terminal domain"/>
    <property type="match status" value="1"/>
</dbReference>
<reference evidence="3" key="1">
    <citation type="journal article" date="2014" name="Front. Microbiol.">
        <title>High frequency of phylogenetically diverse reductive dehalogenase-homologous genes in deep subseafloor sedimentary metagenomes.</title>
        <authorList>
            <person name="Kawai M."/>
            <person name="Futagami T."/>
            <person name="Toyoda A."/>
            <person name="Takaki Y."/>
            <person name="Nishi S."/>
            <person name="Hori S."/>
            <person name="Arai W."/>
            <person name="Tsubouchi T."/>
            <person name="Morono Y."/>
            <person name="Uchiyama I."/>
            <person name="Ito T."/>
            <person name="Fujiyama A."/>
            <person name="Inagaki F."/>
            <person name="Takami H."/>
        </authorList>
    </citation>
    <scope>NUCLEOTIDE SEQUENCE</scope>
    <source>
        <strain evidence="3">Expedition CK06-06</strain>
    </source>
</reference>
<dbReference type="GO" id="GO:0050660">
    <property type="term" value="F:flavin adenine dinucleotide binding"/>
    <property type="evidence" value="ECO:0007669"/>
    <property type="project" value="TreeGrafter"/>
</dbReference>
<evidence type="ECO:0000256" key="1">
    <source>
        <dbReference type="ARBA" id="ARBA00001974"/>
    </source>
</evidence>
<name>X1CUL1_9ZZZZ</name>
<dbReference type="InterPro" id="IPR003170">
    <property type="entry name" value="MurB"/>
</dbReference>
<proteinExistence type="predicted"/>
<accession>X1CUL1</accession>
<dbReference type="GO" id="GO:0005829">
    <property type="term" value="C:cytosol"/>
    <property type="evidence" value="ECO:0007669"/>
    <property type="project" value="TreeGrafter"/>
</dbReference>
<protein>
    <recommendedName>
        <fullName evidence="2">UDP-N-acetylenolpyruvoylglucosamine reductase C-terminal domain-containing protein</fullName>
    </recommendedName>
</protein>
<evidence type="ECO:0000313" key="3">
    <source>
        <dbReference type="EMBL" id="GAG87886.1"/>
    </source>
</evidence>
<sequence>VFTDRKVPLVAIADNLCSIGAYEWDDELSVVWREFHAFEKHSSTALLRNGMMVFGRQDGKTLAYDMETGVKLWEHDAGLKGERVGGAMISPKHAGFILNTDNAKAADVFSLIRRIEDRVWDRFGVKLEREVKLIGEFDDI</sequence>
<dbReference type="GO" id="GO:0008762">
    <property type="term" value="F:UDP-N-acetylmuramate dehydrogenase activity"/>
    <property type="evidence" value="ECO:0007669"/>
    <property type="project" value="InterPro"/>
</dbReference>
<dbReference type="PANTHER" id="PTHR21071:SF4">
    <property type="entry name" value="UDP-N-ACETYLENOLPYRUVOYLGLUCOSAMINE REDUCTASE"/>
    <property type="match status" value="1"/>
</dbReference>
<dbReference type="InterPro" id="IPR011601">
    <property type="entry name" value="MurB_C"/>
</dbReference>